<evidence type="ECO:0000313" key="2">
    <source>
        <dbReference type="Proteomes" id="UP000636949"/>
    </source>
</evidence>
<evidence type="ECO:0000313" key="1">
    <source>
        <dbReference type="EMBL" id="GGG05701.1"/>
    </source>
</evidence>
<dbReference type="RefSeq" id="WP_117003712.1">
    <property type="nucleotide sequence ID" value="NZ_BMJS01000037.1"/>
</dbReference>
<proteinExistence type="predicted"/>
<dbReference type="NCBIfam" id="TIGR01683">
    <property type="entry name" value="thiS"/>
    <property type="match status" value="1"/>
</dbReference>
<comment type="caution">
    <text evidence="1">The sequence shown here is derived from an EMBL/GenBank/DDBJ whole genome shotgun (WGS) entry which is preliminary data.</text>
</comment>
<evidence type="ECO:0008006" key="3">
    <source>
        <dbReference type="Google" id="ProtNLM"/>
    </source>
</evidence>
<dbReference type="Gene3D" id="3.10.20.30">
    <property type="match status" value="1"/>
</dbReference>
<dbReference type="InterPro" id="IPR012675">
    <property type="entry name" value="Beta-grasp_dom_sf"/>
</dbReference>
<dbReference type="InterPro" id="IPR003749">
    <property type="entry name" value="ThiS/MoaD-like"/>
</dbReference>
<sequence>MIEIVLNGEKKQLKSQQSLQALLTDIGFASSYAAVAVNKSIIDHSAYDTTQIIQGDEIDILTPMQGG</sequence>
<dbReference type="OrthoDB" id="9800283at2"/>
<keyword evidence="2" id="KW-1185">Reference proteome</keyword>
<dbReference type="AlphaFoldDB" id="A0A8J2Z6H9"/>
<dbReference type="EMBL" id="BMJS01000037">
    <property type="protein sequence ID" value="GGG05701.1"/>
    <property type="molecule type" value="Genomic_DNA"/>
</dbReference>
<dbReference type="CDD" id="cd00565">
    <property type="entry name" value="Ubl_ThiS"/>
    <property type="match status" value="1"/>
</dbReference>
<reference evidence="1" key="2">
    <citation type="submission" date="2020-09" db="EMBL/GenBank/DDBJ databases">
        <authorList>
            <person name="Sun Q."/>
            <person name="Zhou Y."/>
        </authorList>
    </citation>
    <scope>NUCLEOTIDE SEQUENCE</scope>
    <source>
        <strain evidence="1">CGMCC 1.15758</strain>
    </source>
</reference>
<accession>A0A8J2Z6H9</accession>
<organism evidence="1 2">
    <name type="scientific">Cysteiniphilum litorale</name>
    <dbReference type="NCBI Taxonomy" id="2056700"/>
    <lineage>
        <taxon>Bacteria</taxon>
        <taxon>Pseudomonadati</taxon>
        <taxon>Pseudomonadota</taxon>
        <taxon>Gammaproteobacteria</taxon>
        <taxon>Thiotrichales</taxon>
        <taxon>Fastidiosibacteraceae</taxon>
        <taxon>Cysteiniphilum</taxon>
    </lineage>
</organism>
<dbReference type="Proteomes" id="UP000636949">
    <property type="component" value="Unassembled WGS sequence"/>
</dbReference>
<dbReference type="PANTHER" id="PTHR34472">
    <property type="entry name" value="SULFUR CARRIER PROTEIN THIS"/>
    <property type="match status" value="1"/>
</dbReference>
<dbReference type="InterPro" id="IPR016155">
    <property type="entry name" value="Mopterin_synth/thiamin_S_b"/>
</dbReference>
<gene>
    <name evidence="1" type="ORF">GCM10010995_24010</name>
</gene>
<name>A0A8J2Z6H9_9GAMM</name>
<dbReference type="InterPro" id="IPR010035">
    <property type="entry name" value="Thi_S"/>
</dbReference>
<dbReference type="PANTHER" id="PTHR34472:SF1">
    <property type="entry name" value="SULFUR CARRIER PROTEIN THIS"/>
    <property type="match status" value="1"/>
</dbReference>
<protein>
    <recommendedName>
        <fullName evidence="3">Thiamine biosynthesis protein ThiS</fullName>
    </recommendedName>
</protein>
<reference evidence="1" key="1">
    <citation type="journal article" date="2014" name="Int. J. Syst. Evol. Microbiol.">
        <title>Complete genome sequence of Corynebacterium casei LMG S-19264T (=DSM 44701T), isolated from a smear-ripened cheese.</title>
        <authorList>
            <consortium name="US DOE Joint Genome Institute (JGI-PGF)"/>
            <person name="Walter F."/>
            <person name="Albersmeier A."/>
            <person name="Kalinowski J."/>
            <person name="Ruckert C."/>
        </authorList>
    </citation>
    <scope>NUCLEOTIDE SEQUENCE</scope>
    <source>
        <strain evidence="1">CGMCC 1.15758</strain>
    </source>
</reference>
<dbReference type="Pfam" id="PF02597">
    <property type="entry name" value="ThiS"/>
    <property type="match status" value="1"/>
</dbReference>
<dbReference type="SUPFAM" id="SSF54285">
    <property type="entry name" value="MoaD/ThiS"/>
    <property type="match status" value="1"/>
</dbReference>